<sequence length="135" mass="14709">MNTLTRGILYLSWLLLAGCSARALPGALEPARLQAPSADVRAELVQVVSEALGGVPVTLGEQALTNSSILVVERAEPRDLQQRPLSGRSLEVPVRFQLLLGDGQCWLRRLPDGPPRLLGQARCVREEVLEQEPSH</sequence>
<gene>
    <name evidence="1" type="ORF">AWR36_012120</name>
</gene>
<evidence type="ECO:0000313" key="2">
    <source>
        <dbReference type="Proteomes" id="UP000218427"/>
    </source>
</evidence>
<dbReference type="PROSITE" id="PS51257">
    <property type="entry name" value="PROKAR_LIPOPROTEIN"/>
    <property type="match status" value="1"/>
</dbReference>
<evidence type="ECO:0008006" key="3">
    <source>
        <dbReference type="Google" id="ProtNLM"/>
    </source>
</evidence>
<keyword evidence="2" id="KW-1185">Reference proteome</keyword>
<organism evidence="1 2">
    <name type="scientific">Microbulbifer flavimaris</name>
    <dbReference type="NCBI Taxonomy" id="1781068"/>
    <lineage>
        <taxon>Bacteria</taxon>
        <taxon>Pseudomonadati</taxon>
        <taxon>Pseudomonadota</taxon>
        <taxon>Gammaproteobacteria</taxon>
        <taxon>Cellvibrionales</taxon>
        <taxon>Microbulbiferaceae</taxon>
        <taxon>Microbulbifer</taxon>
    </lineage>
</organism>
<accession>A0ABX4HX90</accession>
<reference evidence="1" key="1">
    <citation type="submission" date="2017-08" db="EMBL/GenBank/DDBJ databases">
        <title>Microbulbifer marisrubri sp. nov., a halophilic alphaproteobacterium isolated from marine sediment of the Yellow Sea, China.</title>
        <authorList>
            <person name="Zhang G."/>
            <person name="Xiong Q."/>
        </authorList>
    </citation>
    <scope>NUCLEOTIDE SEQUENCE [LARGE SCALE GENOMIC DNA]</scope>
    <source>
        <strain evidence="1">WRN-8</strain>
    </source>
</reference>
<protein>
    <recommendedName>
        <fullName evidence="3">Lipoprotein</fullName>
    </recommendedName>
</protein>
<dbReference type="RefSeq" id="WP_067085291.1">
    <property type="nucleotide sequence ID" value="NZ_LRFG02000004.1"/>
</dbReference>
<evidence type="ECO:0000313" key="1">
    <source>
        <dbReference type="EMBL" id="PCO04740.1"/>
    </source>
</evidence>
<dbReference type="Proteomes" id="UP000218427">
    <property type="component" value="Unassembled WGS sequence"/>
</dbReference>
<proteinExistence type="predicted"/>
<name>A0ABX4HX90_9GAMM</name>
<comment type="caution">
    <text evidence="1">The sequence shown here is derived from an EMBL/GenBank/DDBJ whole genome shotgun (WGS) entry which is preliminary data.</text>
</comment>
<dbReference type="EMBL" id="LRFG02000004">
    <property type="protein sequence ID" value="PCO04740.1"/>
    <property type="molecule type" value="Genomic_DNA"/>
</dbReference>